<comment type="caution">
    <text evidence="1">The sequence shown here is derived from an EMBL/GenBank/DDBJ whole genome shotgun (WGS) entry which is preliminary data.</text>
</comment>
<reference evidence="1 2" key="1">
    <citation type="journal article" date="2020" name="Phytopathology">
        <title>Genome Sequence Resources of Colletotrichum truncatum, C. plurivorum, C. musicola, and C. sojae: Four Species Pathogenic to Soybean (Glycine max).</title>
        <authorList>
            <person name="Rogerio F."/>
            <person name="Boufleur T.R."/>
            <person name="Ciampi-Guillardi M."/>
            <person name="Sukno S.A."/>
            <person name="Thon M.R."/>
            <person name="Massola Junior N.S."/>
            <person name="Baroncelli R."/>
        </authorList>
    </citation>
    <scope>NUCLEOTIDE SEQUENCE [LARGE SCALE GENOMIC DNA]</scope>
    <source>
        <strain evidence="1 2">CMES1059</strain>
    </source>
</reference>
<keyword evidence="2" id="KW-1185">Reference proteome</keyword>
<organism evidence="1 2">
    <name type="scientific">Colletotrichum truncatum</name>
    <name type="common">Anthracnose fungus</name>
    <name type="synonym">Colletotrichum capsici</name>
    <dbReference type="NCBI Taxonomy" id="5467"/>
    <lineage>
        <taxon>Eukaryota</taxon>
        <taxon>Fungi</taxon>
        <taxon>Dikarya</taxon>
        <taxon>Ascomycota</taxon>
        <taxon>Pezizomycotina</taxon>
        <taxon>Sordariomycetes</taxon>
        <taxon>Hypocreomycetidae</taxon>
        <taxon>Glomerellales</taxon>
        <taxon>Glomerellaceae</taxon>
        <taxon>Colletotrichum</taxon>
        <taxon>Colletotrichum truncatum species complex</taxon>
    </lineage>
</organism>
<accession>A0ACC3ZL96</accession>
<dbReference type="Proteomes" id="UP000805649">
    <property type="component" value="Unassembled WGS sequence"/>
</dbReference>
<sequence>MKITSLPVVAATAVLYMALGVQAAECVVGGVTKNCCWGDKDGGSMACKRQRKGNRPKDEYYSCESEEANWCSTLDITKEECDADCCDTNTRKGITCP</sequence>
<gene>
    <name evidence="1" type="ORF">CTRU02_202635</name>
</gene>
<protein>
    <submittedName>
        <fullName evidence="1">Uncharacterized protein</fullName>
    </submittedName>
</protein>
<dbReference type="EMBL" id="VUJX02000001">
    <property type="protein sequence ID" value="KAL0944748.1"/>
    <property type="molecule type" value="Genomic_DNA"/>
</dbReference>
<evidence type="ECO:0000313" key="2">
    <source>
        <dbReference type="Proteomes" id="UP000805649"/>
    </source>
</evidence>
<proteinExistence type="predicted"/>
<name>A0ACC3ZL96_COLTU</name>
<evidence type="ECO:0000313" key="1">
    <source>
        <dbReference type="EMBL" id="KAL0944748.1"/>
    </source>
</evidence>